<accession>A0ABZ0S856</accession>
<proteinExistence type="predicted"/>
<dbReference type="RefSeq" id="WP_328987701.1">
    <property type="nucleotide sequence ID" value="NZ_CP121472.1"/>
</dbReference>
<dbReference type="EMBL" id="CP121472">
    <property type="protein sequence ID" value="WPL17180.1"/>
    <property type="molecule type" value="Genomic_DNA"/>
</dbReference>
<feature type="transmembrane region" description="Helical" evidence="1">
    <location>
        <begin position="16"/>
        <end position="38"/>
    </location>
</feature>
<feature type="transmembrane region" description="Helical" evidence="1">
    <location>
        <begin position="44"/>
        <end position="70"/>
    </location>
</feature>
<organism evidence="2 3">
    <name type="scientific">Thiorhodovibrio winogradskyi</name>
    <dbReference type="NCBI Taxonomy" id="77007"/>
    <lineage>
        <taxon>Bacteria</taxon>
        <taxon>Pseudomonadati</taxon>
        <taxon>Pseudomonadota</taxon>
        <taxon>Gammaproteobacteria</taxon>
        <taxon>Chromatiales</taxon>
        <taxon>Chromatiaceae</taxon>
        <taxon>Thiorhodovibrio</taxon>
    </lineage>
</organism>
<keyword evidence="1" id="KW-1133">Transmembrane helix</keyword>
<dbReference type="Proteomes" id="UP001432180">
    <property type="component" value="Chromosome"/>
</dbReference>
<name>A0ABZ0S856_9GAMM</name>
<protein>
    <submittedName>
        <fullName evidence="2">Uncharacterized protein</fullName>
    </submittedName>
</protein>
<keyword evidence="1" id="KW-0472">Membrane</keyword>
<evidence type="ECO:0000313" key="3">
    <source>
        <dbReference type="Proteomes" id="UP001432180"/>
    </source>
</evidence>
<gene>
    <name evidence="2" type="ORF">Thiowin_02176</name>
</gene>
<evidence type="ECO:0000313" key="2">
    <source>
        <dbReference type="EMBL" id="WPL17180.1"/>
    </source>
</evidence>
<feature type="transmembrane region" description="Helical" evidence="1">
    <location>
        <begin position="82"/>
        <end position="106"/>
    </location>
</feature>
<reference evidence="2 3" key="1">
    <citation type="journal article" date="2023" name="Microorganisms">
        <title>Thiorhodovibrio frisius and Trv. litoralis spp. nov., Two Novel Members from a Clade of Fastidious Purple Sulfur Bacteria That Exhibit Unique Red-Shifted Light-Harvesting Capabilities.</title>
        <authorList>
            <person name="Methner A."/>
            <person name="Kuzyk S.B."/>
            <person name="Petersen J."/>
            <person name="Bauer S."/>
            <person name="Brinkmann H."/>
            <person name="Sichau K."/>
            <person name="Wanner G."/>
            <person name="Wolf J."/>
            <person name="Neumann-Schaal M."/>
            <person name="Henke P."/>
            <person name="Tank M."/>
            <person name="Sproer C."/>
            <person name="Bunk B."/>
            <person name="Overmann J."/>
        </authorList>
    </citation>
    <scope>NUCLEOTIDE SEQUENCE [LARGE SCALE GENOMIC DNA]</scope>
    <source>
        <strain evidence="2 3">DSM 6702</strain>
    </source>
</reference>
<feature type="transmembrane region" description="Helical" evidence="1">
    <location>
        <begin position="112"/>
        <end position="132"/>
    </location>
</feature>
<evidence type="ECO:0000256" key="1">
    <source>
        <dbReference type="SAM" id="Phobius"/>
    </source>
</evidence>
<keyword evidence="1" id="KW-0812">Transmembrane</keyword>
<keyword evidence="3" id="KW-1185">Reference proteome</keyword>
<sequence>MTGKPRSMQGAIHRDIILGLVAAAAGLLAGQTLQPLIISSLPEIGWWTIASMLLIASLALPGTLVVLSMAERYGAMALSWTVFFVLGVFFLAASASALALAGSAAWTLPSSYLLVAWGLGILLSVTLLKWWLARIAANKAARAANQSTEDTEDIEDTEDTLNT</sequence>